<dbReference type="Proteomes" id="UP000678499">
    <property type="component" value="Unassembled WGS sequence"/>
</dbReference>
<dbReference type="EMBL" id="CAJPEX010000261">
    <property type="protein sequence ID" value="CAG0914661.1"/>
    <property type="molecule type" value="Genomic_DNA"/>
</dbReference>
<comment type="similarity">
    <text evidence="2">Belongs to the FIP1 family.</text>
</comment>
<organism evidence="7">
    <name type="scientific">Notodromas monacha</name>
    <dbReference type="NCBI Taxonomy" id="399045"/>
    <lineage>
        <taxon>Eukaryota</taxon>
        <taxon>Metazoa</taxon>
        <taxon>Ecdysozoa</taxon>
        <taxon>Arthropoda</taxon>
        <taxon>Crustacea</taxon>
        <taxon>Oligostraca</taxon>
        <taxon>Ostracoda</taxon>
        <taxon>Podocopa</taxon>
        <taxon>Podocopida</taxon>
        <taxon>Cypridocopina</taxon>
        <taxon>Cypridoidea</taxon>
        <taxon>Cyprididae</taxon>
        <taxon>Notodromas</taxon>
    </lineage>
</organism>
<dbReference type="GO" id="GO:0005847">
    <property type="term" value="C:mRNA cleavage and polyadenylation specificity factor complex"/>
    <property type="evidence" value="ECO:0007669"/>
    <property type="project" value="TreeGrafter"/>
</dbReference>
<accession>A0A7R9GB35</accession>
<dbReference type="Pfam" id="PF05182">
    <property type="entry name" value="Fip1"/>
    <property type="match status" value="1"/>
</dbReference>
<protein>
    <recommendedName>
        <fullName evidence="6">Pre-mRNA polyadenylation factor Fip1 domain-containing protein</fullName>
    </recommendedName>
</protein>
<feature type="region of interest" description="Disordered" evidence="5">
    <location>
        <begin position="1"/>
        <end position="139"/>
    </location>
</feature>
<dbReference type="PANTHER" id="PTHR13484">
    <property type="entry name" value="FIP1-LIKE 1 PROTEIN"/>
    <property type="match status" value="1"/>
</dbReference>
<feature type="compositionally biased region" description="Pro residues" evidence="5">
    <location>
        <begin position="340"/>
        <end position="366"/>
    </location>
</feature>
<dbReference type="GO" id="GO:0006397">
    <property type="term" value="P:mRNA processing"/>
    <property type="evidence" value="ECO:0007669"/>
    <property type="project" value="UniProtKB-KW"/>
</dbReference>
<dbReference type="PANTHER" id="PTHR13484:SF0">
    <property type="entry name" value="PRE-MRNA 3'-END-PROCESSING FACTOR FIP1"/>
    <property type="match status" value="1"/>
</dbReference>
<keyword evidence="4" id="KW-0539">Nucleus</keyword>
<dbReference type="AlphaFoldDB" id="A0A7R9GB35"/>
<evidence type="ECO:0000256" key="5">
    <source>
        <dbReference type="SAM" id="MobiDB-lite"/>
    </source>
</evidence>
<evidence type="ECO:0000256" key="3">
    <source>
        <dbReference type="ARBA" id="ARBA00022664"/>
    </source>
</evidence>
<comment type="subcellular location">
    <subcellularLocation>
        <location evidence="1">Nucleus</location>
    </subcellularLocation>
</comment>
<keyword evidence="3" id="KW-0507">mRNA processing</keyword>
<evidence type="ECO:0000313" key="7">
    <source>
        <dbReference type="EMBL" id="CAD7274509.1"/>
    </source>
</evidence>
<evidence type="ECO:0000259" key="6">
    <source>
        <dbReference type="Pfam" id="PF05182"/>
    </source>
</evidence>
<reference evidence="7" key="1">
    <citation type="submission" date="2020-11" db="EMBL/GenBank/DDBJ databases">
        <authorList>
            <person name="Tran Van P."/>
        </authorList>
    </citation>
    <scope>NUCLEOTIDE SEQUENCE</scope>
</reference>
<feature type="compositionally biased region" description="Pro residues" evidence="5">
    <location>
        <begin position="374"/>
        <end position="384"/>
    </location>
</feature>
<feature type="region of interest" description="Disordered" evidence="5">
    <location>
        <begin position="333"/>
        <end position="384"/>
    </location>
</feature>
<dbReference type="InterPro" id="IPR007854">
    <property type="entry name" value="Fip1_dom"/>
</dbReference>
<feature type="region of interest" description="Disordered" evidence="5">
    <location>
        <begin position="263"/>
        <end position="310"/>
    </location>
</feature>
<dbReference type="EMBL" id="OA882298">
    <property type="protein sequence ID" value="CAD7274509.1"/>
    <property type="molecule type" value="Genomic_DNA"/>
</dbReference>
<feature type="compositionally biased region" description="Acidic residues" evidence="5">
    <location>
        <begin position="87"/>
        <end position="115"/>
    </location>
</feature>
<evidence type="ECO:0000256" key="2">
    <source>
        <dbReference type="ARBA" id="ARBA00007459"/>
    </source>
</evidence>
<feature type="domain" description="Pre-mRNA polyadenylation factor Fip1" evidence="6">
    <location>
        <begin position="202"/>
        <end position="241"/>
    </location>
</feature>
<evidence type="ECO:0000313" key="8">
    <source>
        <dbReference type="Proteomes" id="UP000678499"/>
    </source>
</evidence>
<evidence type="ECO:0000256" key="1">
    <source>
        <dbReference type="ARBA" id="ARBA00004123"/>
    </source>
</evidence>
<feature type="compositionally biased region" description="Acidic residues" evidence="5">
    <location>
        <begin position="124"/>
        <end position="134"/>
    </location>
</feature>
<dbReference type="InterPro" id="IPR051187">
    <property type="entry name" value="Pre-mRNA_3'-end_processing_reg"/>
</dbReference>
<evidence type="ECO:0000256" key="4">
    <source>
        <dbReference type="ARBA" id="ARBA00023242"/>
    </source>
</evidence>
<sequence>MSTAEPAPDDDRWLYGDEPEDDSVPGENDIPLPEAPPEPDPARIEPSLPEPIEDPHFDGSPEPSEPVPEASADEGDGDEPLPKQTDADDAAPEDDAEKEPFEEDVEKEPFEEPAEEEGKATEEKEGDSDSDSSDDNVNITIGENKSAAGAAGYSYGLGGLLHGKRVGIGSHIAIGKSASAIPVAEIEGPGFINGKPAYEYTWDNAEEYPWRKPGADITDYFNYGFTEESWRAYCDRQRRLRVESGALSFKQGHAIHAFALQPNLNPQSRHRDHHRDRVESNGPSFSGPAPKKTIDVIGGSSGTSRRSLEMDESKAIQVLESLKEDMKYEPDDFRMLDMSMPPPDMSRPPPVFPGVPPPGMPPPRGPPRMDFDYPLPPPGFQKLH</sequence>
<dbReference type="OrthoDB" id="1917198at2759"/>
<proteinExistence type="inferred from homology"/>
<keyword evidence="8" id="KW-1185">Reference proteome</keyword>
<name>A0A7R9GB35_9CRUS</name>
<gene>
    <name evidence="7" type="ORF">NMOB1V02_LOCUS2340</name>
</gene>